<reference evidence="1 2" key="1">
    <citation type="journal article" date="2016" name="Nat. Commun.">
        <title>Thousands of microbial genomes shed light on interconnected biogeochemical processes in an aquifer system.</title>
        <authorList>
            <person name="Anantharaman K."/>
            <person name="Brown C.T."/>
            <person name="Hug L.A."/>
            <person name="Sharon I."/>
            <person name="Castelle C.J."/>
            <person name="Probst A.J."/>
            <person name="Thomas B.C."/>
            <person name="Singh A."/>
            <person name="Wilkins M.J."/>
            <person name="Karaoz U."/>
            <person name="Brodie E.L."/>
            <person name="Williams K.H."/>
            <person name="Hubbard S.S."/>
            <person name="Banfield J.F."/>
        </authorList>
    </citation>
    <scope>NUCLEOTIDE SEQUENCE [LARGE SCALE GENOMIC DNA]</scope>
</reference>
<dbReference type="PANTHER" id="PTHR30289">
    <property type="entry name" value="UNCHARACTERIZED PROTEIN YBCL-RELATED"/>
    <property type="match status" value="1"/>
</dbReference>
<dbReference type="AlphaFoldDB" id="A0A1F6DLW7"/>
<dbReference type="PANTHER" id="PTHR30289:SF1">
    <property type="entry name" value="PEBP (PHOSPHATIDYLETHANOLAMINE-BINDING PROTEIN) FAMILY PROTEIN"/>
    <property type="match status" value="1"/>
</dbReference>
<dbReference type="STRING" id="1798491.A3C87_02395"/>
<dbReference type="InterPro" id="IPR036610">
    <property type="entry name" value="PEBP-like_sf"/>
</dbReference>
<comment type="caution">
    <text evidence="1">The sequence shown here is derived from an EMBL/GenBank/DDBJ whole genome shotgun (WGS) entry which is preliminary data.</text>
</comment>
<accession>A0A1F6DLW7</accession>
<dbReference type="Pfam" id="PF01161">
    <property type="entry name" value="PBP"/>
    <property type="match status" value="1"/>
</dbReference>
<dbReference type="Gene3D" id="3.90.280.10">
    <property type="entry name" value="PEBP-like"/>
    <property type="match status" value="1"/>
</dbReference>
<dbReference type="EMBL" id="MFLE01000004">
    <property type="protein sequence ID" value="OGG62441.1"/>
    <property type="molecule type" value="Genomic_DNA"/>
</dbReference>
<organism evidence="1 2">
    <name type="scientific">Candidatus Kaiserbacteria bacterium RIFCSPHIGHO2_02_FULL_49_34</name>
    <dbReference type="NCBI Taxonomy" id="1798491"/>
    <lineage>
        <taxon>Bacteria</taxon>
        <taxon>Candidatus Kaiseribacteriota</taxon>
    </lineage>
</organism>
<dbReference type="InterPro" id="IPR005247">
    <property type="entry name" value="YbhB_YbcL/LppC-like"/>
</dbReference>
<name>A0A1F6DLW7_9BACT</name>
<dbReference type="SUPFAM" id="SSF49777">
    <property type="entry name" value="PEBP-like"/>
    <property type="match status" value="1"/>
</dbReference>
<gene>
    <name evidence="1" type="ORF">A3C87_02395</name>
</gene>
<evidence type="ECO:0008006" key="3">
    <source>
        <dbReference type="Google" id="ProtNLM"/>
    </source>
</evidence>
<evidence type="ECO:0000313" key="2">
    <source>
        <dbReference type="Proteomes" id="UP000176511"/>
    </source>
</evidence>
<dbReference type="Proteomes" id="UP000176511">
    <property type="component" value="Unassembled WGS sequence"/>
</dbReference>
<dbReference type="NCBIfam" id="TIGR00481">
    <property type="entry name" value="YbhB/YbcL family Raf kinase inhibitor-like protein"/>
    <property type="match status" value="1"/>
</dbReference>
<evidence type="ECO:0000313" key="1">
    <source>
        <dbReference type="EMBL" id="OGG62441.1"/>
    </source>
</evidence>
<dbReference type="InterPro" id="IPR008914">
    <property type="entry name" value="PEBP"/>
</dbReference>
<protein>
    <recommendedName>
        <fullName evidence="3">Phosphatidylethanolamine-binding protein</fullName>
    </recommendedName>
</protein>
<dbReference type="CDD" id="cd00865">
    <property type="entry name" value="PEBP_bact_arch"/>
    <property type="match status" value="1"/>
</dbReference>
<sequence>MQLTSSAFAPGEMIPSIHTCDGTHMLPPLQITNVPEGTKSFVLVMDDADIPQEVKEAKGIEKFDHLIFYNIPGDLREFTDDILATQTFAQSVNSAGAATYTGPCPPRDLEPYTHRYSFRVYALSGNLSFIKTPTLDEVEQAAQSSALAHAELVGTYTRHK</sequence>
<proteinExistence type="predicted"/>